<evidence type="ECO:0000313" key="3">
    <source>
        <dbReference type="Proteomes" id="UP000813824"/>
    </source>
</evidence>
<dbReference type="Gene3D" id="3.40.50.2000">
    <property type="entry name" value="Glycogen Phosphorylase B"/>
    <property type="match status" value="2"/>
</dbReference>
<accession>A0A8K0UH74</accession>
<sequence>METHTHLPHLVIAGVEAWGHARPLCAFASHVVATRNVHVTLFTFPKVLDRVVTEIARGFGPKDSERQKLIRVIALDTSVEPSESFGETMAREQRRYLEVFALAYRQLFEEKPVTCATTGTEYPAIPSPKTVVFDFMVGPLVRVVKGIDDKAKMVLFCSAMASFAYLSFAPVERGGQGDFRQCALKIAEETGKEVVDVADELLSTYTNKIYQLPSFPKMYHWEFDPQDTNFLTKGIMGPIWFAVHDCIEHCDGMLITSPEAYEPAAIIAIKEWFAETNRGVWAIGPLLPPMSSAKAMTGEQSLSGSSDVIKNFMDKTLVTHGQHSMIYISFGSIFWPAKFEKVEAFIDVVLEMKIPFIFSHASPLAQLPETFQEKVNQSSVGLLSPWSPQQTILSHPVLGWFVTHGGHNSTLEAVSSGVPMICWPFHADQPINAVNLTENHQVAYELLEIRTGNGLKPIYRTGKAPLDTIDGLKDEVRGVLKRAFGKDGEEKRTNMWKLKVVIDGAWKNGGSSEANMANFLGTL</sequence>
<dbReference type="Proteomes" id="UP000813824">
    <property type="component" value="Unassembled WGS sequence"/>
</dbReference>
<dbReference type="PANTHER" id="PTHR48045:SF31">
    <property type="entry name" value="UDP-GLYCOSYLTRANSFERASE 76B1-LIKE"/>
    <property type="match status" value="1"/>
</dbReference>
<name>A0A8K0UH74_9AGAR</name>
<keyword evidence="1" id="KW-0808">Transferase</keyword>
<dbReference type="InterPro" id="IPR002213">
    <property type="entry name" value="UDP_glucos_trans"/>
</dbReference>
<dbReference type="GO" id="GO:0008194">
    <property type="term" value="F:UDP-glycosyltransferase activity"/>
    <property type="evidence" value="ECO:0007669"/>
    <property type="project" value="InterPro"/>
</dbReference>
<dbReference type="PANTHER" id="PTHR48045">
    <property type="entry name" value="UDP-GLYCOSYLTRANSFERASE 72B1"/>
    <property type="match status" value="1"/>
</dbReference>
<dbReference type="Pfam" id="PF00201">
    <property type="entry name" value="UDPGT"/>
    <property type="match status" value="1"/>
</dbReference>
<dbReference type="OrthoDB" id="5835829at2759"/>
<organism evidence="2 3">
    <name type="scientific">Cristinia sonorae</name>
    <dbReference type="NCBI Taxonomy" id="1940300"/>
    <lineage>
        <taxon>Eukaryota</taxon>
        <taxon>Fungi</taxon>
        <taxon>Dikarya</taxon>
        <taxon>Basidiomycota</taxon>
        <taxon>Agaricomycotina</taxon>
        <taxon>Agaricomycetes</taxon>
        <taxon>Agaricomycetidae</taxon>
        <taxon>Agaricales</taxon>
        <taxon>Pleurotineae</taxon>
        <taxon>Stephanosporaceae</taxon>
        <taxon>Cristinia</taxon>
    </lineage>
</organism>
<proteinExistence type="predicted"/>
<dbReference type="SUPFAM" id="SSF53756">
    <property type="entry name" value="UDP-Glycosyltransferase/glycogen phosphorylase"/>
    <property type="match status" value="1"/>
</dbReference>
<dbReference type="EMBL" id="JAEVFJ010000041">
    <property type="protein sequence ID" value="KAH8087202.1"/>
    <property type="molecule type" value="Genomic_DNA"/>
</dbReference>
<evidence type="ECO:0000256" key="1">
    <source>
        <dbReference type="ARBA" id="ARBA00022679"/>
    </source>
</evidence>
<reference evidence="2" key="1">
    <citation type="journal article" date="2021" name="New Phytol.">
        <title>Evolutionary innovations through gain and loss of genes in the ectomycorrhizal Boletales.</title>
        <authorList>
            <person name="Wu G."/>
            <person name="Miyauchi S."/>
            <person name="Morin E."/>
            <person name="Kuo A."/>
            <person name="Drula E."/>
            <person name="Varga T."/>
            <person name="Kohler A."/>
            <person name="Feng B."/>
            <person name="Cao Y."/>
            <person name="Lipzen A."/>
            <person name="Daum C."/>
            <person name="Hundley H."/>
            <person name="Pangilinan J."/>
            <person name="Johnson J."/>
            <person name="Barry K."/>
            <person name="LaButti K."/>
            <person name="Ng V."/>
            <person name="Ahrendt S."/>
            <person name="Min B."/>
            <person name="Choi I.G."/>
            <person name="Park H."/>
            <person name="Plett J.M."/>
            <person name="Magnuson J."/>
            <person name="Spatafora J.W."/>
            <person name="Nagy L.G."/>
            <person name="Henrissat B."/>
            <person name="Grigoriev I.V."/>
            <person name="Yang Z.L."/>
            <person name="Xu J."/>
            <person name="Martin F.M."/>
        </authorList>
    </citation>
    <scope>NUCLEOTIDE SEQUENCE</scope>
    <source>
        <strain evidence="2">KKN 215</strain>
    </source>
</reference>
<gene>
    <name evidence="2" type="ORF">BXZ70DRAFT_1067743</name>
</gene>
<comment type="caution">
    <text evidence="2">The sequence shown here is derived from an EMBL/GenBank/DDBJ whole genome shotgun (WGS) entry which is preliminary data.</text>
</comment>
<protein>
    <submittedName>
        <fullName evidence="2">UDP-Glycosyltransferase/glycogen phosphorylase</fullName>
    </submittedName>
</protein>
<dbReference type="CDD" id="cd03784">
    <property type="entry name" value="GT1_Gtf-like"/>
    <property type="match status" value="1"/>
</dbReference>
<evidence type="ECO:0000313" key="2">
    <source>
        <dbReference type="EMBL" id="KAH8087202.1"/>
    </source>
</evidence>
<keyword evidence="3" id="KW-1185">Reference proteome</keyword>
<dbReference type="AlphaFoldDB" id="A0A8K0UH74"/>